<comment type="caution">
    <text evidence="1">The sequence shown here is derived from an EMBL/GenBank/DDBJ whole genome shotgun (WGS) entry which is preliminary data.</text>
</comment>
<dbReference type="RefSeq" id="WP_263073331.1">
    <property type="nucleotide sequence ID" value="NZ_JAOUSF010000003.1"/>
</dbReference>
<dbReference type="AlphaFoldDB" id="A0AAE3LMZ5"/>
<accession>A0AAE3LMZ5</accession>
<evidence type="ECO:0000313" key="2">
    <source>
        <dbReference type="Proteomes" id="UP001209318"/>
    </source>
</evidence>
<protein>
    <submittedName>
        <fullName evidence="1">ImmA/IrrE family metallo-endopeptidase</fullName>
    </submittedName>
</protein>
<keyword evidence="2" id="KW-1185">Reference proteome</keyword>
<proteinExistence type="predicted"/>
<evidence type="ECO:0000313" key="1">
    <source>
        <dbReference type="EMBL" id="MCU9614095.1"/>
    </source>
</evidence>
<dbReference type="EMBL" id="JAOUSF010000003">
    <property type="protein sequence ID" value="MCU9614095.1"/>
    <property type="molecule type" value="Genomic_DNA"/>
</dbReference>
<organism evidence="1 2">
    <name type="scientific">Perspicuibacillus lycopersici</name>
    <dbReference type="NCBI Taxonomy" id="1325689"/>
    <lineage>
        <taxon>Bacteria</taxon>
        <taxon>Bacillati</taxon>
        <taxon>Bacillota</taxon>
        <taxon>Bacilli</taxon>
        <taxon>Bacillales</taxon>
        <taxon>Bacillaceae</taxon>
        <taxon>Perspicuibacillus</taxon>
    </lineage>
</organism>
<gene>
    <name evidence="1" type="ORF">OEV98_11040</name>
</gene>
<sequence length="95" mass="10793">MIPSKVKVAGIEYQIIKKPYVKIGEDRNYRGKCDSNLGKIELAEGMGPDIEEQIFVHELVHACLDQAGYDEHDEDLVNRLGIVLHQVLKDNKLTF</sequence>
<dbReference type="Proteomes" id="UP001209318">
    <property type="component" value="Unassembled WGS sequence"/>
</dbReference>
<name>A0AAE3LMZ5_9BACI</name>
<reference evidence="1" key="1">
    <citation type="submission" date="2022-10" db="EMBL/GenBank/DDBJ databases">
        <title>Description of Fervidibacillus gen. nov. in the family Fervidibacillaceae fam. nov. with two species, Fervidibacillus albus sp. nov., and Fervidibacillus halotolerans sp. nov., isolated from tidal flat sediments.</title>
        <authorList>
            <person name="Kwon K.K."/>
            <person name="Yang S.-H."/>
        </authorList>
    </citation>
    <scope>NUCLEOTIDE SEQUENCE</scope>
    <source>
        <strain evidence="1">JCM 19140</strain>
    </source>
</reference>